<evidence type="ECO:0000313" key="4">
    <source>
        <dbReference type="Proteomes" id="UP001612915"/>
    </source>
</evidence>
<dbReference type="InterPro" id="IPR011991">
    <property type="entry name" value="ArsR-like_HTH"/>
</dbReference>
<proteinExistence type="predicted"/>
<feature type="domain" description="HTH marR-type" evidence="2">
    <location>
        <begin position="14"/>
        <end position="144"/>
    </location>
</feature>
<keyword evidence="4" id="KW-1185">Reference proteome</keyword>
<dbReference type="InterPro" id="IPR036390">
    <property type="entry name" value="WH_DNA-bd_sf"/>
</dbReference>
<evidence type="ECO:0000259" key="2">
    <source>
        <dbReference type="PROSITE" id="PS50995"/>
    </source>
</evidence>
<dbReference type="InterPro" id="IPR036388">
    <property type="entry name" value="WH-like_DNA-bd_sf"/>
</dbReference>
<evidence type="ECO:0000256" key="1">
    <source>
        <dbReference type="ARBA" id="ARBA00004496"/>
    </source>
</evidence>
<dbReference type="SUPFAM" id="SSF46785">
    <property type="entry name" value="Winged helix' DNA-binding domain"/>
    <property type="match status" value="1"/>
</dbReference>
<comment type="subcellular location">
    <subcellularLocation>
        <location evidence="1">Cytoplasm</location>
    </subcellularLocation>
</comment>
<dbReference type="SMART" id="SM00347">
    <property type="entry name" value="HTH_MARR"/>
    <property type="match status" value="1"/>
</dbReference>
<dbReference type="Proteomes" id="UP001612915">
    <property type="component" value="Unassembled WGS sequence"/>
</dbReference>
<dbReference type="Pfam" id="PF01047">
    <property type="entry name" value="MarR"/>
    <property type="match status" value="1"/>
</dbReference>
<name>A0ABW8AJJ7_9ACTN</name>
<gene>
    <name evidence="3" type="ORF">ACIB24_05690</name>
</gene>
<dbReference type="InterPro" id="IPR039422">
    <property type="entry name" value="MarR/SlyA-like"/>
</dbReference>
<evidence type="ECO:0000313" key="3">
    <source>
        <dbReference type="EMBL" id="MFI7586550.1"/>
    </source>
</evidence>
<protein>
    <submittedName>
        <fullName evidence="3">MarR family winged helix-turn-helix transcriptional regulator</fullName>
    </submittedName>
</protein>
<organism evidence="3 4">
    <name type="scientific">Spongisporangium articulatum</name>
    <dbReference type="NCBI Taxonomy" id="3362603"/>
    <lineage>
        <taxon>Bacteria</taxon>
        <taxon>Bacillati</taxon>
        <taxon>Actinomycetota</taxon>
        <taxon>Actinomycetes</taxon>
        <taxon>Kineosporiales</taxon>
        <taxon>Kineosporiaceae</taxon>
        <taxon>Spongisporangium</taxon>
    </lineage>
</organism>
<dbReference type="RefSeq" id="WP_398276790.1">
    <property type="nucleotide sequence ID" value="NZ_JBITLV010000001.1"/>
</dbReference>
<dbReference type="InterPro" id="IPR000835">
    <property type="entry name" value="HTH_MarR-typ"/>
</dbReference>
<accession>A0ABW8AJJ7</accession>
<reference evidence="3 4" key="1">
    <citation type="submission" date="2024-10" db="EMBL/GenBank/DDBJ databases">
        <title>The Natural Products Discovery Center: Release of the First 8490 Sequenced Strains for Exploring Actinobacteria Biosynthetic Diversity.</title>
        <authorList>
            <person name="Kalkreuter E."/>
            <person name="Kautsar S.A."/>
            <person name="Yang D."/>
            <person name="Bader C.D."/>
            <person name="Teijaro C.N."/>
            <person name="Fluegel L."/>
            <person name="Davis C.M."/>
            <person name="Simpson J.R."/>
            <person name="Lauterbach L."/>
            <person name="Steele A.D."/>
            <person name="Gui C."/>
            <person name="Meng S."/>
            <person name="Li G."/>
            <person name="Viehrig K."/>
            <person name="Ye F."/>
            <person name="Su P."/>
            <person name="Kiefer A.F."/>
            <person name="Nichols A."/>
            <person name="Cepeda A.J."/>
            <person name="Yan W."/>
            <person name="Fan B."/>
            <person name="Jiang Y."/>
            <person name="Adhikari A."/>
            <person name="Zheng C.-J."/>
            <person name="Schuster L."/>
            <person name="Cowan T.M."/>
            <person name="Smanski M.J."/>
            <person name="Chevrette M.G."/>
            <person name="De Carvalho L.P.S."/>
            <person name="Shen B."/>
        </authorList>
    </citation>
    <scope>NUCLEOTIDE SEQUENCE [LARGE SCALE GENOMIC DNA]</scope>
    <source>
        <strain evidence="3 4">NPDC049639</strain>
    </source>
</reference>
<dbReference type="EMBL" id="JBITLV010000001">
    <property type="protein sequence ID" value="MFI7586550.1"/>
    <property type="molecule type" value="Genomic_DNA"/>
</dbReference>
<dbReference type="PANTHER" id="PTHR33164">
    <property type="entry name" value="TRANSCRIPTIONAL REGULATOR, MARR FAMILY"/>
    <property type="match status" value="1"/>
</dbReference>
<dbReference type="Gene3D" id="1.10.10.10">
    <property type="entry name" value="Winged helix-like DNA-binding domain superfamily/Winged helix DNA-binding domain"/>
    <property type="match status" value="1"/>
</dbReference>
<dbReference type="PANTHER" id="PTHR33164:SF5">
    <property type="entry name" value="ORGANIC HYDROPEROXIDE RESISTANCE TRANSCRIPTIONAL REGULATOR"/>
    <property type="match status" value="1"/>
</dbReference>
<dbReference type="PROSITE" id="PS50995">
    <property type="entry name" value="HTH_MARR_2"/>
    <property type="match status" value="1"/>
</dbReference>
<dbReference type="PRINTS" id="PR00598">
    <property type="entry name" value="HTHMARR"/>
</dbReference>
<comment type="caution">
    <text evidence="3">The sequence shown here is derived from an EMBL/GenBank/DDBJ whole genome shotgun (WGS) entry which is preliminary data.</text>
</comment>
<sequence>MQEESVAADPLALEQQLCFGIVTAARSVVAFYRPFLEPMGLTHPQYLVMLALWQHGLLSVRELSDLLMLEPATVSPLVKRLEAAGYVTRERHAGDARLLQVRLTDAGRALRAQAEQVPLSIMQELQLDVAELASVRDSLTRLVAAMNRRSASLPGSAE</sequence>
<dbReference type="CDD" id="cd00090">
    <property type="entry name" value="HTH_ARSR"/>
    <property type="match status" value="1"/>
</dbReference>